<dbReference type="HOGENOM" id="CLU_002414_0_0_1"/>
<dbReference type="EMBL" id="JMSN01000080">
    <property type="protein sequence ID" value="KDN41440.1"/>
    <property type="molecule type" value="Genomic_DNA"/>
</dbReference>
<name>A0A066VSA8_TILAU</name>
<dbReference type="GO" id="GO:0003676">
    <property type="term" value="F:nucleic acid binding"/>
    <property type="evidence" value="ECO:0007669"/>
    <property type="project" value="InterPro"/>
</dbReference>
<gene>
    <name evidence="3" type="ORF">K437DRAFT_258287</name>
</gene>
<feature type="domain" description="RSE1/DDB1/CPSF1 C-terminal" evidence="2">
    <location>
        <begin position="1152"/>
        <end position="1463"/>
    </location>
</feature>
<dbReference type="InterPro" id="IPR050358">
    <property type="entry name" value="RSE1/DDB1/CFT1"/>
</dbReference>
<feature type="compositionally biased region" description="Basic and acidic residues" evidence="1">
    <location>
        <begin position="846"/>
        <end position="861"/>
    </location>
</feature>
<dbReference type="STRING" id="1037660.A0A066VSA8"/>
<dbReference type="InterPro" id="IPR004871">
    <property type="entry name" value="RSE1/DDB1/CPSF1_C"/>
</dbReference>
<dbReference type="Proteomes" id="UP000027361">
    <property type="component" value="Unassembled WGS sequence"/>
</dbReference>
<organism evidence="3 4">
    <name type="scientific">Tilletiaria anomala (strain ATCC 24038 / CBS 436.72 / UBC 951)</name>
    <dbReference type="NCBI Taxonomy" id="1037660"/>
    <lineage>
        <taxon>Eukaryota</taxon>
        <taxon>Fungi</taxon>
        <taxon>Dikarya</taxon>
        <taxon>Basidiomycota</taxon>
        <taxon>Ustilaginomycotina</taxon>
        <taxon>Exobasidiomycetes</taxon>
        <taxon>Georgefischeriales</taxon>
        <taxon>Tilletiariaceae</taxon>
        <taxon>Tilletiaria</taxon>
    </lineage>
</organism>
<feature type="region of interest" description="Disordered" evidence="1">
    <location>
        <begin position="846"/>
        <end position="866"/>
    </location>
</feature>
<dbReference type="FunCoup" id="A0A066VSA8">
    <property type="interactions" value="591"/>
</dbReference>
<dbReference type="GeneID" id="25264935"/>
<dbReference type="OMA" id="GQVTQGW"/>
<sequence length="1500" mass="162280">MPIYALHDQLLPPSGAAFAVACQLIPKLDIPSGSSNGAASNKDALARWRVHRGHLLGHCVTARDDSLSIYEIRLRPDSSLQQKDSEHLGDIQPYLLRRHSLFGVVTGLDAVRTAASEADGADRILIAFKDAKLALLEFSLSLQDLTVLSIHTYERLPELSLYPSGLPLNFQPVLRTDPLNRCAGLSMPGDALAILPFAGTGEDELGFLGELWGEDELYGTKSGPSSRSDSGVNWEKERELPYNPSFVVRLSQLGGKSGAVGAAGVGSGIRNVRDFAFLPGFQKPTLAVLFEPRPTCTGLLNESKDTYSLFLLTLDLSSGLSSLASGATSSTSSPLTLISARDSLPYDSLYLVPCPESIGGTVIVTTTAIVHVDQSGQVTGLAVSRWWNRLSELQGVKVWGPAERGEDIDLQGSQLAFFPATFCGAGFSAQSEKAILALRDGRMFNLEFEIEGRSLAGMRLSTLGKSVQSSALAFLSPDPGNPPASSLFDAERKGWLWVASMVGDTEVLRIEAVFEATSVNGNASMNGSANGVHEQQQNPELQQEEGDEMDIDLYGPSPTNAQSTTTGSYVAGTVAPKVRTRMQLTPSTCIPALGPIADLTPTADAEDSVPLAQTVALTGARESGGMTRFEPRIKPRKRRRVETDGTIVSAVWSLNPESDMPRPAASPSSSKGGSMLLLASCEAEQISLLTSVNRDGIVARTAELNGISIFAAPLSHGNGWIEQLFLRVTPLRIEVRSFEGARLRAHLDLSTSQGESIRAASFVYPYLALTTWEGNIKLLSVSLQVQSDKDPVIREVSLPEGIACDATSGGYSSVHLFQDATRTLSMGLPAAGAHANARQMLSTMNDDKIDHGSESEDDKARVSTKTTPIDSVEASNIWMTLLTSDGEFHLICLADTTRTWVTASLPFVPWRLECFGNIAKQSTTSKSVEGGVSDVRLITMAQTPHLVVLLDNQQMHVYEFNPFQDRDAPSHMATGTFVKVFGKQLSSHGIAMFNAPKGDSFQFDGARIRPLQGFGAFLTGGSPGLLVRTNFGTVQFHECDGDMLQDVTSIGQTSVYAFVETGQLILAEIPDHCYDLPIPYSRTIIGRTYTKVAAHPSTQALIAASVVETPFLLFNPEDSSVVADPSTDPTPSNCYRGALELFPAGECQPTFGFPLQQNEIVCALELVSLASVSNARRSKEYIAVGTAISHGEDRPTKGAIYLFDIVETVPTIAEPTKVPHKLKLIDKEELRGPVTALTDMNGFLVHSIGQKLQVKALENDEWLISVAFLDLAFYVTSIHRIKNYLLLSDIQRSITFVAFQEEPYRLVQLGRDINNAPVLTANFLLHEEGIAFVTTDIQGRVRLLDYAPTILSTQSGQKLLLRTEYQTASETICSRVLPGKSNGIGISTGNEILQGASNGSIEGITSVDEETFKKLQLLQGYMTRNVRHFAGLNPRSLRAVVNETVPRPLAKGILDGSLLRIFMSLPRKRAEEMASIYAQGAAPEEVATVLRDQSMLWLRT</sequence>
<dbReference type="InterPro" id="IPR015943">
    <property type="entry name" value="WD40/YVTN_repeat-like_dom_sf"/>
</dbReference>
<dbReference type="Gene3D" id="2.130.10.10">
    <property type="entry name" value="YVTN repeat-like/Quinoprotein amine dehydrogenase"/>
    <property type="match status" value="2"/>
</dbReference>
<dbReference type="PANTHER" id="PTHR10644">
    <property type="entry name" value="DNA REPAIR/RNA PROCESSING CPSF FAMILY"/>
    <property type="match status" value="1"/>
</dbReference>
<comment type="caution">
    <text evidence="3">The sequence shown here is derived from an EMBL/GenBank/DDBJ whole genome shotgun (WGS) entry which is preliminary data.</text>
</comment>
<dbReference type="GO" id="GO:0005634">
    <property type="term" value="C:nucleus"/>
    <property type="evidence" value="ECO:0007669"/>
    <property type="project" value="InterPro"/>
</dbReference>
<evidence type="ECO:0000259" key="2">
    <source>
        <dbReference type="Pfam" id="PF03178"/>
    </source>
</evidence>
<dbReference type="Pfam" id="PF03178">
    <property type="entry name" value="CPSF_A"/>
    <property type="match status" value="1"/>
</dbReference>
<protein>
    <recommendedName>
        <fullName evidence="2">RSE1/DDB1/CPSF1 C-terminal domain-containing protein</fullName>
    </recommendedName>
</protein>
<dbReference type="OrthoDB" id="6109at2759"/>
<dbReference type="InParanoid" id="A0A066VSA8"/>
<dbReference type="RefSeq" id="XP_013241730.1">
    <property type="nucleotide sequence ID" value="XM_013386276.1"/>
</dbReference>
<evidence type="ECO:0000256" key="1">
    <source>
        <dbReference type="SAM" id="MobiDB-lite"/>
    </source>
</evidence>
<reference evidence="3 4" key="1">
    <citation type="submission" date="2014-05" db="EMBL/GenBank/DDBJ databases">
        <title>Draft genome sequence of a rare smut relative, Tilletiaria anomala UBC 951.</title>
        <authorList>
            <consortium name="DOE Joint Genome Institute"/>
            <person name="Toome M."/>
            <person name="Kuo A."/>
            <person name="Henrissat B."/>
            <person name="Lipzen A."/>
            <person name="Tritt A."/>
            <person name="Yoshinaga Y."/>
            <person name="Zane M."/>
            <person name="Barry K."/>
            <person name="Grigoriev I.V."/>
            <person name="Spatafora J.W."/>
            <person name="Aimea M.C."/>
        </authorList>
    </citation>
    <scope>NUCLEOTIDE SEQUENCE [LARGE SCALE GENOMIC DNA]</scope>
    <source>
        <strain evidence="3 4">UBC 951</strain>
    </source>
</reference>
<evidence type="ECO:0000313" key="3">
    <source>
        <dbReference type="EMBL" id="KDN41440.1"/>
    </source>
</evidence>
<accession>A0A066VSA8</accession>
<keyword evidence="4" id="KW-1185">Reference proteome</keyword>
<evidence type="ECO:0000313" key="4">
    <source>
        <dbReference type="Proteomes" id="UP000027361"/>
    </source>
</evidence>
<proteinExistence type="predicted"/>